<dbReference type="Pfam" id="PF07814">
    <property type="entry name" value="WAPL"/>
    <property type="match status" value="1"/>
</dbReference>
<evidence type="ECO:0000313" key="5">
    <source>
        <dbReference type="Proteomes" id="UP000722485"/>
    </source>
</evidence>
<dbReference type="InterPro" id="IPR011989">
    <property type="entry name" value="ARM-like"/>
</dbReference>
<organism evidence="4 5">
    <name type="scientific">Cylindrodendrum hubeiense</name>
    <dbReference type="NCBI Taxonomy" id="595255"/>
    <lineage>
        <taxon>Eukaryota</taxon>
        <taxon>Fungi</taxon>
        <taxon>Dikarya</taxon>
        <taxon>Ascomycota</taxon>
        <taxon>Pezizomycotina</taxon>
        <taxon>Sordariomycetes</taxon>
        <taxon>Hypocreomycetidae</taxon>
        <taxon>Hypocreales</taxon>
        <taxon>Nectriaceae</taxon>
        <taxon>Cylindrodendrum</taxon>
    </lineage>
</organism>
<gene>
    <name evidence="4" type="ORF">G7Z17_g9539</name>
</gene>
<comment type="caution">
    <text evidence="4">The sequence shown here is derived from an EMBL/GenBank/DDBJ whole genome shotgun (WGS) entry which is preliminary data.</text>
</comment>
<dbReference type="InterPro" id="IPR022771">
    <property type="entry name" value="WAPL_C"/>
</dbReference>
<feature type="compositionally biased region" description="Pro residues" evidence="2">
    <location>
        <begin position="67"/>
        <end position="79"/>
    </location>
</feature>
<dbReference type="Gene3D" id="1.25.10.10">
    <property type="entry name" value="Leucine-rich Repeat Variant"/>
    <property type="match status" value="1"/>
</dbReference>
<feature type="compositionally biased region" description="Polar residues" evidence="2">
    <location>
        <begin position="245"/>
        <end position="260"/>
    </location>
</feature>
<reference evidence="4" key="1">
    <citation type="submission" date="2020-03" db="EMBL/GenBank/DDBJ databases">
        <title>Draft Genome Sequence of Cylindrodendrum hubeiense.</title>
        <authorList>
            <person name="Buettner E."/>
            <person name="Kellner H."/>
        </authorList>
    </citation>
    <scope>NUCLEOTIDE SEQUENCE</scope>
    <source>
        <strain evidence="4">IHI 201604</strain>
    </source>
</reference>
<dbReference type="PANTHER" id="PTHR22100">
    <property type="entry name" value="WINGS APART-LIKE PROTEIN HOMOLOG"/>
    <property type="match status" value="1"/>
</dbReference>
<dbReference type="PANTHER" id="PTHR22100:SF13">
    <property type="entry name" value="WINGS APART-LIKE PROTEIN HOMOLOG"/>
    <property type="match status" value="1"/>
</dbReference>
<evidence type="ECO:0000313" key="4">
    <source>
        <dbReference type="EMBL" id="KAF7544979.1"/>
    </source>
</evidence>
<dbReference type="OrthoDB" id="78088at2759"/>
<accession>A0A9P5L820</accession>
<sequence length="794" mass="85911">MVAMASRTGSTMPTQKKLVTYGKASRKRHLRDPIPLRANESNVSSSDRPPAATTTAVVEDITKPPKPRGPAPPSDPSPKPSIGNRSSLQQSRDRTAPRQEQKPESRDDAISRKRKRPQVVPSDAAHDNLAVSASQKLSKPPPPSPRPRPVGHLKSGASSSSEPQRRSTINKDGPRNTENRTRPPDAVATDTSSTKARLGTAPSIKSHGDRGTSSQTRRPRLIDALAAQRSNSPESESSLEDEGLTRSSLFSGPATPSQQPAALARDDSISRPKARPGVILQGKRVKYTYGQTRTILNDSQKTVDSGMGSCEDDLDALLATPPALSQPDPFSFGDDDVDLDGDVRPAIKSVHELRRAGANNRFADEMEDLLARIGTPTSGPSSMRRNALLELAQKLQRKDFISQFRDHATRDKVAINIGQEEDVVSGFALTSILITFLTFNPAAHLLRQLAEDGLGKMLGRLLRVPEDIDALASQKKMRLSGASKRSLGEVKKTMMRMDIWQGRRLEELSPQTLALQLLNILCQRVDPGYSAGVIKDTEKDLTSIMDYYTDDDSSQDAVFALVVSILETQSTLTMDGDDEVSWILQQTPKIARFLSNTLQEWSEKPTDLQSTIIKLTINTSNTAQGAAGLNNKTLLSRLSSRICAGFKSAQEAVSNRSLRAESYDGLLLILGVMINILEHCPPARENVDGGSLESLVALYVQNKASTSEADSVEKSQLSVAVGYLAVLLGYLSLVGSVRRRLADRTGGEGVSGLIGSIQEFIAGAADAGPNKPISRHEAGFTSDMEDPKLPSSPF</sequence>
<keyword evidence="5" id="KW-1185">Reference proteome</keyword>
<evidence type="ECO:0000256" key="1">
    <source>
        <dbReference type="ARBA" id="ARBA00006854"/>
    </source>
</evidence>
<dbReference type="AlphaFoldDB" id="A0A9P5L820"/>
<dbReference type="EMBL" id="JAANBB010000276">
    <property type="protein sequence ID" value="KAF7544979.1"/>
    <property type="molecule type" value="Genomic_DNA"/>
</dbReference>
<feature type="compositionally biased region" description="Basic and acidic residues" evidence="2">
    <location>
        <begin position="172"/>
        <end position="183"/>
    </location>
</feature>
<protein>
    <recommendedName>
        <fullName evidence="3">Wings apart-like protein C-terminal domain-containing protein</fullName>
    </recommendedName>
</protein>
<feature type="domain" description="Wings apart-like protein C-terminal" evidence="3">
    <location>
        <begin position="347"/>
        <end position="680"/>
    </location>
</feature>
<feature type="region of interest" description="Disordered" evidence="2">
    <location>
        <begin position="768"/>
        <end position="794"/>
    </location>
</feature>
<name>A0A9P5L820_9HYPO</name>
<comment type="similarity">
    <text evidence="1">Belongs to the WAPL family.</text>
</comment>
<feature type="compositionally biased region" description="Polar residues" evidence="2">
    <location>
        <begin position="39"/>
        <end position="56"/>
    </location>
</feature>
<feature type="compositionally biased region" description="Pro residues" evidence="2">
    <location>
        <begin position="139"/>
        <end position="148"/>
    </location>
</feature>
<evidence type="ECO:0000256" key="2">
    <source>
        <dbReference type="SAM" id="MobiDB-lite"/>
    </source>
</evidence>
<proteinExistence type="inferred from homology"/>
<feature type="compositionally biased region" description="Basic and acidic residues" evidence="2">
    <location>
        <begin position="91"/>
        <end position="111"/>
    </location>
</feature>
<dbReference type="Proteomes" id="UP000722485">
    <property type="component" value="Unassembled WGS sequence"/>
</dbReference>
<feature type="region of interest" description="Disordered" evidence="2">
    <location>
        <begin position="1"/>
        <end position="273"/>
    </location>
</feature>
<evidence type="ECO:0000259" key="3">
    <source>
        <dbReference type="Pfam" id="PF07814"/>
    </source>
</evidence>
<dbReference type="InterPro" id="IPR039874">
    <property type="entry name" value="WAPL"/>
</dbReference>